<dbReference type="KEGG" id="thal:A1OE_1100"/>
<keyword evidence="1" id="KW-0472">Membrane</keyword>
<keyword evidence="1" id="KW-1133">Transmembrane helix</keyword>
<proteinExistence type="predicted"/>
<gene>
    <name evidence="2" type="ORF">A1OE_1100</name>
</gene>
<evidence type="ECO:0000256" key="1">
    <source>
        <dbReference type="SAM" id="Phobius"/>
    </source>
</evidence>
<accession>K7Z5F1</accession>
<protein>
    <submittedName>
        <fullName evidence="2">Uncharacterized protein</fullName>
    </submittedName>
</protein>
<evidence type="ECO:0000313" key="2">
    <source>
        <dbReference type="EMBL" id="AFX99278.1"/>
    </source>
</evidence>
<sequence length="37" mass="4559">MYMIHTCPLENARKFMYSNLPIYKICFFSLIMKRQIL</sequence>
<dbReference type="HOGENOM" id="CLU_3341695_0_0_5"/>
<dbReference type="STRING" id="1193729.A1OE_1100"/>
<evidence type="ECO:0000313" key="3">
    <source>
        <dbReference type="Proteomes" id="UP000010077"/>
    </source>
</evidence>
<reference evidence="2 3" key="1">
    <citation type="journal article" date="2012" name="Proc. Natl. Acad. Sci. U.S.A.">
        <title>Genome streamlining and chemical defense in a coral reef symbiosis.</title>
        <authorList>
            <person name="Kwan J.C."/>
            <person name="Donia M.S."/>
            <person name="Han A.W."/>
            <person name="Hirose E."/>
            <person name="Haygood M.G."/>
            <person name="Schmidt E.W."/>
        </authorList>
    </citation>
    <scope>NUCLEOTIDE SEQUENCE [LARGE SCALE GENOMIC DNA]</scope>
    <source>
        <strain evidence="2 3">L2</strain>
    </source>
</reference>
<dbReference type="Proteomes" id="UP000010077">
    <property type="component" value="Chromosome"/>
</dbReference>
<keyword evidence="3" id="KW-1185">Reference proteome</keyword>
<name>K7Z5F1_9PROT</name>
<keyword evidence="1" id="KW-0812">Transmembrane</keyword>
<feature type="transmembrane region" description="Helical" evidence="1">
    <location>
        <begin position="15"/>
        <end position="32"/>
    </location>
</feature>
<dbReference type="EMBL" id="CP003539">
    <property type="protein sequence ID" value="AFX99278.1"/>
    <property type="molecule type" value="Genomic_DNA"/>
</dbReference>
<organism evidence="2 3">
    <name type="scientific">Candidatus Endolissoclinum faulkneri L2</name>
    <dbReference type="NCBI Taxonomy" id="1193729"/>
    <lineage>
        <taxon>Bacteria</taxon>
        <taxon>Pseudomonadati</taxon>
        <taxon>Pseudomonadota</taxon>
        <taxon>Alphaproteobacteria</taxon>
        <taxon>Rhodospirillales</taxon>
        <taxon>Rhodospirillaceae</taxon>
        <taxon>Candidatus Endolissoclinum</taxon>
    </lineage>
</organism>
<dbReference type="AlphaFoldDB" id="K7Z5F1"/>